<evidence type="ECO:0000256" key="7">
    <source>
        <dbReference type="SAM" id="Phobius"/>
    </source>
</evidence>
<dbReference type="InterPro" id="IPR020846">
    <property type="entry name" value="MFS_dom"/>
</dbReference>
<name>A0A5C5UT59_9CORY</name>
<dbReference type="PROSITE" id="PS50850">
    <property type="entry name" value="MFS"/>
    <property type="match status" value="1"/>
</dbReference>
<feature type="transmembrane region" description="Helical" evidence="7">
    <location>
        <begin position="87"/>
        <end position="104"/>
    </location>
</feature>
<feature type="transmembrane region" description="Helical" evidence="7">
    <location>
        <begin position="209"/>
        <end position="229"/>
    </location>
</feature>
<evidence type="ECO:0000313" key="10">
    <source>
        <dbReference type="Proteomes" id="UP000320791"/>
    </source>
</evidence>
<feature type="transmembrane region" description="Helical" evidence="7">
    <location>
        <begin position="116"/>
        <end position="137"/>
    </location>
</feature>
<dbReference type="Pfam" id="PF07690">
    <property type="entry name" value="MFS_1"/>
    <property type="match status" value="1"/>
</dbReference>
<dbReference type="PANTHER" id="PTHR42718:SF47">
    <property type="entry name" value="METHYL VIOLOGEN RESISTANCE PROTEIN SMVA"/>
    <property type="match status" value="1"/>
</dbReference>
<feature type="transmembrane region" description="Helical" evidence="7">
    <location>
        <begin position="339"/>
        <end position="360"/>
    </location>
</feature>
<evidence type="ECO:0000256" key="5">
    <source>
        <dbReference type="ARBA" id="ARBA00022989"/>
    </source>
</evidence>
<protein>
    <submittedName>
        <fullName evidence="9">MFS transporter</fullName>
    </submittedName>
</protein>
<dbReference type="OrthoDB" id="9781469at2"/>
<proteinExistence type="predicted"/>
<dbReference type="InterPro" id="IPR011701">
    <property type="entry name" value="MFS"/>
</dbReference>
<evidence type="ECO:0000256" key="6">
    <source>
        <dbReference type="ARBA" id="ARBA00023136"/>
    </source>
</evidence>
<dbReference type="Gene3D" id="1.20.1250.20">
    <property type="entry name" value="MFS general substrate transporter like domains"/>
    <property type="match status" value="1"/>
</dbReference>
<keyword evidence="4 7" id="KW-0812">Transmembrane</keyword>
<dbReference type="GO" id="GO:0005886">
    <property type="term" value="C:plasma membrane"/>
    <property type="evidence" value="ECO:0007669"/>
    <property type="project" value="UniProtKB-SubCell"/>
</dbReference>
<feature type="transmembrane region" description="Helical" evidence="7">
    <location>
        <begin position="466"/>
        <end position="488"/>
    </location>
</feature>
<gene>
    <name evidence="9" type="ORF">FRX94_02145</name>
</gene>
<keyword evidence="3" id="KW-1003">Cell membrane</keyword>
<reference evidence="9 10" key="1">
    <citation type="submission" date="2019-08" db="EMBL/GenBank/DDBJ databases">
        <authorList>
            <person name="Lei W."/>
        </authorList>
    </citation>
    <scope>NUCLEOTIDE SEQUENCE [LARGE SCALE GENOMIC DNA]</scope>
    <source>
        <strain evidence="9 10">CCUG 58627</strain>
    </source>
</reference>
<sequence>MSPSSKPSPTTSNSYPQRWWGLTVLCVAVAVLAIDTTVLNFAIPAINSSLQPSATQTLWIVDVYAFVLAALLVTMGTLGDRIGRRRVLLIGAACFGVASVIAGVSTSAEMLIAGRALQGAAGATLMPSTLSLIRTMFQNPGERGRAISIWVSVYSMGAAAGPLLGGFLLQFFHWGAVFFINVPLVIVMILGGVKYLPSSRSAEPQPFDLTGAMLSILALFSLVYAVKVIPVEGPSLIGLATGLVAVVAGFLLLRHLRLASHPLIDISLMSNPVYATMVTVNGLSMFLYVGVLFYLSQYLQVVLGFPAITAGALMVPGLLMSMLAALVTGRVMSRYPARTLLIIALSITVVASCLLGLDAYGALEHSAFWLAFAFAVFGTGVGMVDPVSNDYIIAAAPPDRVGAAASISETGYELGGAFGTAILGSILMAVYGSGVPEAIGDSVSAAHATGDASLIALADAAFRNGVVASSAVAAATAIVIAIVVARFVPRDVALV</sequence>
<dbReference type="AlphaFoldDB" id="A0A5C5UT59"/>
<evidence type="ECO:0000256" key="2">
    <source>
        <dbReference type="ARBA" id="ARBA00022448"/>
    </source>
</evidence>
<dbReference type="RefSeq" id="WP_146323472.1">
    <property type="nucleotide sequence ID" value="NZ_CP047080.1"/>
</dbReference>
<feature type="transmembrane region" description="Helical" evidence="7">
    <location>
        <begin position="366"/>
        <end position="384"/>
    </location>
</feature>
<dbReference type="Gene3D" id="1.20.1720.10">
    <property type="entry name" value="Multidrug resistance protein D"/>
    <property type="match status" value="1"/>
</dbReference>
<feature type="transmembrane region" description="Helical" evidence="7">
    <location>
        <begin position="149"/>
        <end position="172"/>
    </location>
</feature>
<keyword evidence="2" id="KW-0813">Transport</keyword>
<feature type="transmembrane region" description="Helical" evidence="7">
    <location>
        <begin position="235"/>
        <end position="253"/>
    </location>
</feature>
<evidence type="ECO:0000256" key="1">
    <source>
        <dbReference type="ARBA" id="ARBA00004651"/>
    </source>
</evidence>
<feature type="transmembrane region" description="Helical" evidence="7">
    <location>
        <begin position="20"/>
        <end position="46"/>
    </location>
</feature>
<dbReference type="PRINTS" id="PR01036">
    <property type="entry name" value="TCRTETB"/>
</dbReference>
<feature type="transmembrane region" description="Helical" evidence="7">
    <location>
        <begin position="58"/>
        <end position="75"/>
    </location>
</feature>
<feature type="domain" description="Major facilitator superfamily (MFS) profile" evidence="8">
    <location>
        <begin position="21"/>
        <end position="492"/>
    </location>
</feature>
<feature type="transmembrane region" description="Helical" evidence="7">
    <location>
        <begin position="301"/>
        <end position="327"/>
    </location>
</feature>
<keyword evidence="5 7" id="KW-1133">Transmembrane helix</keyword>
<dbReference type="InterPro" id="IPR036259">
    <property type="entry name" value="MFS_trans_sf"/>
</dbReference>
<keyword evidence="10" id="KW-1185">Reference proteome</keyword>
<keyword evidence="6 7" id="KW-0472">Membrane</keyword>
<dbReference type="PANTHER" id="PTHR42718">
    <property type="entry name" value="MAJOR FACILITATOR SUPERFAMILY MULTIDRUG TRANSPORTER MFSC"/>
    <property type="match status" value="1"/>
</dbReference>
<dbReference type="CDD" id="cd17321">
    <property type="entry name" value="MFS_MMR_MDR_like"/>
    <property type="match status" value="1"/>
</dbReference>
<feature type="transmembrane region" description="Helical" evidence="7">
    <location>
        <begin position="178"/>
        <end position="197"/>
    </location>
</feature>
<evidence type="ECO:0000256" key="3">
    <source>
        <dbReference type="ARBA" id="ARBA00022475"/>
    </source>
</evidence>
<dbReference type="GO" id="GO:0022857">
    <property type="term" value="F:transmembrane transporter activity"/>
    <property type="evidence" value="ECO:0007669"/>
    <property type="project" value="InterPro"/>
</dbReference>
<dbReference type="SUPFAM" id="SSF103473">
    <property type="entry name" value="MFS general substrate transporter"/>
    <property type="match status" value="1"/>
</dbReference>
<accession>A0A5C5UT59</accession>
<evidence type="ECO:0000256" key="4">
    <source>
        <dbReference type="ARBA" id="ARBA00022692"/>
    </source>
</evidence>
<evidence type="ECO:0000313" key="9">
    <source>
        <dbReference type="EMBL" id="TWT28710.1"/>
    </source>
</evidence>
<comment type="caution">
    <text evidence="9">The sequence shown here is derived from an EMBL/GenBank/DDBJ whole genome shotgun (WGS) entry which is preliminary data.</text>
</comment>
<dbReference type="EMBL" id="VOHM01000003">
    <property type="protein sequence ID" value="TWT28710.1"/>
    <property type="molecule type" value="Genomic_DNA"/>
</dbReference>
<comment type="subcellular location">
    <subcellularLocation>
        <location evidence="1">Cell membrane</location>
        <topology evidence="1">Multi-pass membrane protein</topology>
    </subcellularLocation>
</comment>
<organism evidence="9 10">
    <name type="scientific">Corynebacterium canis</name>
    <dbReference type="NCBI Taxonomy" id="679663"/>
    <lineage>
        <taxon>Bacteria</taxon>
        <taxon>Bacillati</taxon>
        <taxon>Actinomycetota</taxon>
        <taxon>Actinomycetes</taxon>
        <taxon>Mycobacteriales</taxon>
        <taxon>Corynebacteriaceae</taxon>
        <taxon>Corynebacterium</taxon>
    </lineage>
</organism>
<evidence type="ECO:0000259" key="8">
    <source>
        <dbReference type="PROSITE" id="PS50850"/>
    </source>
</evidence>
<feature type="transmembrane region" description="Helical" evidence="7">
    <location>
        <begin position="273"/>
        <end position="295"/>
    </location>
</feature>
<dbReference type="Proteomes" id="UP000320791">
    <property type="component" value="Unassembled WGS sequence"/>
</dbReference>